<accession>A0A4Q0Q8S7</accession>
<dbReference type="PANTHER" id="PTHR37419">
    <property type="entry name" value="SERINE/THREONINE-PROTEIN KINASE TOXIN HIPA"/>
    <property type="match status" value="1"/>
</dbReference>
<reference evidence="6 7" key="1">
    <citation type="submission" date="2018-11" db="EMBL/GenBank/DDBJ databases">
        <title>Bradyrhizobium sp. nov., isolated from effective nodules of peanut in China.</title>
        <authorList>
            <person name="Li Y."/>
        </authorList>
    </citation>
    <scope>NUCLEOTIDE SEQUENCE [LARGE SCALE GENOMIC DNA]</scope>
    <source>
        <strain evidence="6 7">CCBAU 51770</strain>
    </source>
</reference>
<keyword evidence="3" id="KW-0418">Kinase</keyword>
<comment type="similarity">
    <text evidence="1">Belongs to the HipA Ser/Thr kinase family.</text>
</comment>
<dbReference type="AlphaFoldDB" id="A0A4Q0Q8S7"/>
<evidence type="ECO:0000256" key="2">
    <source>
        <dbReference type="ARBA" id="ARBA00022679"/>
    </source>
</evidence>
<dbReference type="GO" id="GO:0004674">
    <property type="term" value="F:protein serine/threonine kinase activity"/>
    <property type="evidence" value="ECO:0007669"/>
    <property type="project" value="TreeGrafter"/>
</dbReference>
<comment type="caution">
    <text evidence="6">The sequence shown here is derived from an EMBL/GenBank/DDBJ whole genome shotgun (WGS) entry which is preliminary data.</text>
</comment>
<keyword evidence="2" id="KW-0808">Transferase</keyword>
<evidence type="ECO:0000256" key="3">
    <source>
        <dbReference type="ARBA" id="ARBA00022777"/>
    </source>
</evidence>
<dbReference type="InterPro" id="IPR012893">
    <property type="entry name" value="HipA-like_C"/>
</dbReference>
<name>A0A4Q0Q8S7_9BRAD</name>
<feature type="domain" description="HipA-like C-terminal" evidence="4">
    <location>
        <begin position="124"/>
        <end position="355"/>
    </location>
</feature>
<dbReference type="EMBL" id="RKMK01000055">
    <property type="protein sequence ID" value="RXG85698.1"/>
    <property type="molecule type" value="Genomic_DNA"/>
</dbReference>
<dbReference type="Pfam" id="PF13657">
    <property type="entry name" value="Couple_hipA"/>
    <property type="match status" value="1"/>
</dbReference>
<dbReference type="Proteomes" id="UP000290174">
    <property type="component" value="Unassembled WGS sequence"/>
</dbReference>
<gene>
    <name evidence="6" type="ORF">EAS61_35560</name>
</gene>
<sequence>MLVRSAEILFKDKVAGTLEETATGGSRFTYDADWNTEIGCCFPVSRREHEWKQGLHPFFQHLGPEGWLRDKQTHVAHLQEQDDFGLLLRFGADCIGAVSVRDKNGAAQNLPPVKEATANPGRTISGVQRKLLVVQEGDHFAPAAATGPAPYIAKFNSERLDSLVRNEALSLRWAAALLGADEVNIFTQGQVSKLNEVGLVVTRFDRTQDNQKLRLEDFAQILVKPRGADFNGKYDASYEEVATALKKHSVRPEIDLSKFFRRVIVFVLVGNCDAHLKNFSLLETPQGLRLSPAYDILNTALYDGYDQNIALSIDGKKPNLDEVAWPLLSSFGLSIGLSQAAVDQTRTDIKARVKKAAPIIEPPRGEPPDGFVHRYSDIVRGACLRILEE</sequence>
<evidence type="ECO:0000256" key="1">
    <source>
        <dbReference type="ARBA" id="ARBA00010164"/>
    </source>
</evidence>
<dbReference type="Gene3D" id="1.10.1070.20">
    <property type="match status" value="1"/>
</dbReference>
<proteinExistence type="inferred from homology"/>
<feature type="domain" description="HipA N-terminal subdomain 1" evidence="5">
    <location>
        <begin position="7"/>
        <end position="100"/>
    </location>
</feature>
<dbReference type="Pfam" id="PF07804">
    <property type="entry name" value="HipA_C"/>
    <property type="match status" value="1"/>
</dbReference>
<evidence type="ECO:0000313" key="6">
    <source>
        <dbReference type="EMBL" id="RXG85698.1"/>
    </source>
</evidence>
<evidence type="ECO:0000259" key="5">
    <source>
        <dbReference type="Pfam" id="PF13657"/>
    </source>
</evidence>
<dbReference type="GO" id="GO:0005829">
    <property type="term" value="C:cytosol"/>
    <property type="evidence" value="ECO:0007669"/>
    <property type="project" value="TreeGrafter"/>
</dbReference>
<evidence type="ECO:0000313" key="7">
    <source>
        <dbReference type="Proteomes" id="UP000290174"/>
    </source>
</evidence>
<dbReference type="InterPro" id="IPR052028">
    <property type="entry name" value="HipA_Ser/Thr_kinase"/>
</dbReference>
<dbReference type="NCBIfam" id="TIGR03071">
    <property type="entry name" value="couple_hipA"/>
    <property type="match status" value="1"/>
</dbReference>
<organism evidence="6 7">
    <name type="scientific">Bradyrhizobium zhanjiangense</name>
    <dbReference type="NCBI Taxonomy" id="1325107"/>
    <lineage>
        <taxon>Bacteria</taxon>
        <taxon>Pseudomonadati</taxon>
        <taxon>Pseudomonadota</taxon>
        <taxon>Alphaproteobacteria</taxon>
        <taxon>Hyphomicrobiales</taxon>
        <taxon>Nitrobacteraceae</taxon>
        <taxon>Bradyrhizobium</taxon>
    </lineage>
</organism>
<dbReference type="InterPro" id="IPR017508">
    <property type="entry name" value="HipA_N1"/>
</dbReference>
<dbReference type="PANTHER" id="PTHR37419:SF1">
    <property type="entry name" value="SERINE_THREONINE-PROTEIN KINASE TOXIN HIPA"/>
    <property type="match status" value="1"/>
</dbReference>
<dbReference type="RefSeq" id="WP_128956987.1">
    <property type="nucleotide sequence ID" value="NZ_RKMK01000055.1"/>
</dbReference>
<evidence type="ECO:0000259" key="4">
    <source>
        <dbReference type="Pfam" id="PF07804"/>
    </source>
</evidence>
<protein>
    <submittedName>
        <fullName evidence="6">Type II toxin-antitoxin system HipA family toxin</fullName>
    </submittedName>
</protein>